<evidence type="ECO:0000313" key="2">
    <source>
        <dbReference type="EMBL" id="MEA5456165.1"/>
    </source>
</evidence>
<dbReference type="Pfam" id="PF00156">
    <property type="entry name" value="Pribosyltran"/>
    <property type="match status" value="1"/>
</dbReference>
<keyword evidence="3" id="KW-1185">Reference proteome</keyword>
<reference evidence="2 3" key="1">
    <citation type="submission" date="2023-12" db="EMBL/GenBank/DDBJ databases">
        <title>Sinomonas terricola sp. nov, isolated from litchi orchard soil in Guangdong, PR China.</title>
        <authorList>
            <person name="Jiaxin W."/>
            <person name="Yang Z."/>
            <person name="Honghui Z."/>
        </authorList>
    </citation>
    <scope>NUCLEOTIDE SEQUENCE [LARGE SCALE GENOMIC DNA]</scope>
    <source>
        <strain evidence="2 3">JGH33</strain>
    </source>
</reference>
<dbReference type="GO" id="GO:0016757">
    <property type="term" value="F:glycosyltransferase activity"/>
    <property type="evidence" value="ECO:0007669"/>
    <property type="project" value="UniProtKB-KW"/>
</dbReference>
<sequence>MAWPHGDAEHGLYADRSAAGRALAAELGEYAVSPSLGSSSSSEDTLPPLVLGLSRGGVAVAAEVARALGLPFDVVPARKLGIPGHEEVAFGAIAACDGVRRSDVDRPLMRRLLAAGFTEASLDRVREREAAELERQENLYLGGRGQGAAGRAVIVCDDGAATGDTARAAIAAVRAAGASAVVLALPVAPPVVVRELAALVDRVVCPRQPHGFRSVGGAYVSFPQCSDEEVMDLLAARG</sequence>
<dbReference type="InterPro" id="IPR000836">
    <property type="entry name" value="PRTase_dom"/>
</dbReference>
<dbReference type="RefSeq" id="WP_323280053.1">
    <property type="nucleotide sequence ID" value="NZ_JAYGGQ010000012.1"/>
</dbReference>
<dbReference type="EMBL" id="JAYGGQ010000012">
    <property type="protein sequence ID" value="MEA5456165.1"/>
    <property type="molecule type" value="Genomic_DNA"/>
</dbReference>
<comment type="caution">
    <text evidence="2">The sequence shown here is derived from an EMBL/GenBank/DDBJ whole genome shotgun (WGS) entry which is preliminary data.</text>
</comment>
<gene>
    <name evidence="2" type="ORF">SPF06_15625</name>
</gene>
<dbReference type="InterPro" id="IPR029057">
    <property type="entry name" value="PRTase-like"/>
</dbReference>
<evidence type="ECO:0000313" key="3">
    <source>
        <dbReference type="Proteomes" id="UP001304769"/>
    </source>
</evidence>
<feature type="domain" description="Phosphoribosyltransferase" evidence="1">
    <location>
        <begin position="46"/>
        <end position="203"/>
    </location>
</feature>
<keyword evidence="2" id="KW-0328">Glycosyltransferase</keyword>
<name>A0ABU5T8Z9_9MICC</name>
<dbReference type="Gene3D" id="3.40.50.2020">
    <property type="match status" value="1"/>
</dbReference>
<organism evidence="2 3">
    <name type="scientific">Sinomonas terricola</name>
    <dbReference type="NCBI Taxonomy" id="3110330"/>
    <lineage>
        <taxon>Bacteria</taxon>
        <taxon>Bacillati</taxon>
        <taxon>Actinomycetota</taxon>
        <taxon>Actinomycetes</taxon>
        <taxon>Micrococcales</taxon>
        <taxon>Micrococcaceae</taxon>
        <taxon>Sinomonas</taxon>
    </lineage>
</organism>
<dbReference type="Gene3D" id="3.30.1310.20">
    <property type="entry name" value="PRTase-like"/>
    <property type="match status" value="1"/>
</dbReference>
<keyword evidence="2" id="KW-0808">Transferase</keyword>
<evidence type="ECO:0000259" key="1">
    <source>
        <dbReference type="Pfam" id="PF00156"/>
    </source>
</evidence>
<dbReference type="SUPFAM" id="SSF53271">
    <property type="entry name" value="PRTase-like"/>
    <property type="match status" value="1"/>
</dbReference>
<accession>A0ABU5T8Z9</accession>
<proteinExistence type="predicted"/>
<dbReference type="Proteomes" id="UP001304769">
    <property type="component" value="Unassembled WGS sequence"/>
</dbReference>
<protein>
    <submittedName>
        <fullName evidence="2">Phosphoribosyltransferase family protein</fullName>
    </submittedName>
</protein>